<keyword evidence="1 4" id="KW-0808">Transferase</keyword>
<evidence type="ECO:0000256" key="1">
    <source>
        <dbReference type="ARBA" id="ARBA00022679"/>
    </source>
</evidence>
<gene>
    <name evidence="4" type="ORF">HNR02_004052</name>
</gene>
<protein>
    <submittedName>
        <fullName evidence="4">GNAT superfamily N-acetyltransferase</fullName>
    </submittedName>
</protein>
<dbReference type="RefSeq" id="WP_179774708.1">
    <property type="nucleotide sequence ID" value="NZ_JACCFK010000001.1"/>
</dbReference>
<keyword evidence="2" id="KW-0012">Acyltransferase</keyword>
<dbReference type="Pfam" id="PF00583">
    <property type="entry name" value="Acetyltransf_1"/>
    <property type="match status" value="1"/>
</dbReference>
<proteinExistence type="predicted"/>
<evidence type="ECO:0000313" key="5">
    <source>
        <dbReference type="Proteomes" id="UP000549616"/>
    </source>
</evidence>
<dbReference type="Proteomes" id="UP000549616">
    <property type="component" value="Unassembled WGS sequence"/>
</dbReference>
<evidence type="ECO:0000259" key="3">
    <source>
        <dbReference type="PROSITE" id="PS51186"/>
    </source>
</evidence>
<dbReference type="PROSITE" id="PS51186">
    <property type="entry name" value="GNAT"/>
    <property type="match status" value="1"/>
</dbReference>
<dbReference type="AlphaFoldDB" id="A0A853B6M8"/>
<dbReference type="SUPFAM" id="SSF55729">
    <property type="entry name" value="Acyl-CoA N-acyltransferases (Nat)"/>
    <property type="match status" value="1"/>
</dbReference>
<evidence type="ECO:0000313" key="4">
    <source>
        <dbReference type="EMBL" id="NYI90729.1"/>
    </source>
</evidence>
<accession>A0A853B6M8</accession>
<reference evidence="4 5" key="1">
    <citation type="submission" date="2020-07" db="EMBL/GenBank/DDBJ databases">
        <title>Sequencing the genomes of 1000 actinobacteria strains.</title>
        <authorList>
            <person name="Klenk H.-P."/>
        </authorList>
    </citation>
    <scope>NUCLEOTIDE SEQUENCE [LARGE SCALE GENOMIC DNA]</scope>
    <source>
        <strain evidence="4 5">DSM 104006</strain>
    </source>
</reference>
<dbReference type="GO" id="GO:0016747">
    <property type="term" value="F:acyltransferase activity, transferring groups other than amino-acyl groups"/>
    <property type="evidence" value="ECO:0007669"/>
    <property type="project" value="InterPro"/>
</dbReference>
<evidence type="ECO:0000256" key="2">
    <source>
        <dbReference type="ARBA" id="ARBA00023315"/>
    </source>
</evidence>
<dbReference type="Gene3D" id="3.40.630.30">
    <property type="match status" value="1"/>
</dbReference>
<dbReference type="EMBL" id="JACCFK010000001">
    <property type="protein sequence ID" value="NYI90729.1"/>
    <property type="molecule type" value="Genomic_DNA"/>
</dbReference>
<dbReference type="InterPro" id="IPR016181">
    <property type="entry name" value="Acyl_CoA_acyltransferase"/>
</dbReference>
<organism evidence="4 5">
    <name type="scientific">Amycolatopsis endophytica</name>
    <dbReference type="NCBI Taxonomy" id="860233"/>
    <lineage>
        <taxon>Bacteria</taxon>
        <taxon>Bacillati</taxon>
        <taxon>Actinomycetota</taxon>
        <taxon>Actinomycetes</taxon>
        <taxon>Pseudonocardiales</taxon>
        <taxon>Pseudonocardiaceae</taxon>
        <taxon>Amycolatopsis</taxon>
    </lineage>
</organism>
<feature type="domain" description="N-acetyltransferase" evidence="3">
    <location>
        <begin position="1"/>
        <end position="159"/>
    </location>
</feature>
<keyword evidence="5" id="KW-1185">Reference proteome</keyword>
<dbReference type="InterPro" id="IPR050832">
    <property type="entry name" value="Bact_Acetyltransf"/>
</dbReference>
<comment type="caution">
    <text evidence="4">The sequence shown here is derived from an EMBL/GenBank/DDBJ whole genome shotgun (WGS) entry which is preliminary data.</text>
</comment>
<sequence>MEHPATAIEVARLWLAVTRSGGAAGFPADAPSKHVTAAADALLADVGAGHAHLLGERTDGVLTGIVVLRPGAGAVFEHRAELSKLMVHPGHQRSGTGRRLLDRAIGRARALGLRQLRLSTRGGTHLPEYYRRAGWTEVGRFPAALQIAPGDFRDEHWFQYDLG</sequence>
<name>A0A853B6M8_9PSEU</name>
<dbReference type="CDD" id="cd04301">
    <property type="entry name" value="NAT_SF"/>
    <property type="match status" value="1"/>
</dbReference>
<dbReference type="InterPro" id="IPR000182">
    <property type="entry name" value="GNAT_dom"/>
</dbReference>
<dbReference type="PANTHER" id="PTHR43877">
    <property type="entry name" value="AMINOALKYLPHOSPHONATE N-ACETYLTRANSFERASE-RELATED-RELATED"/>
    <property type="match status" value="1"/>
</dbReference>